<accession>A0A9D3QII9</accession>
<dbReference type="GO" id="GO:0001228">
    <property type="term" value="F:DNA-binding transcription activator activity, RNA polymerase II-specific"/>
    <property type="evidence" value="ECO:0007669"/>
    <property type="project" value="TreeGrafter"/>
</dbReference>
<dbReference type="OrthoDB" id="5847285at2759"/>
<feature type="compositionally biased region" description="Pro residues" evidence="12">
    <location>
        <begin position="177"/>
        <end position="190"/>
    </location>
</feature>
<evidence type="ECO:0000256" key="1">
    <source>
        <dbReference type="ARBA" id="ARBA00004123"/>
    </source>
</evidence>
<keyword evidence="15" id="KW-1185">Reference proteome</keyword>
<dbReference type="SUPFAM" id="SSF57959">
    <property type="entry name" value="Leucine zipper domain"/>
    <property type="match status" value="1"/>
</dbReference>
<comment type="similarity">
    <text evidence="2">Belongs to the bZIP family.</text>
</comment>
<feature type="domain" description="BZIP" evidence="13">
    <location>
        <begin position="307"/>
        <end position="370"/>
    </location>
</feature>
<proteinExistence type="inferred from homology"/>
<dbReference type="PANTHER" id="PTHR13044:SF2">
    <property type="entry name" value="CYCLIC AMP-DEPENDENT TRANSCRIPTION FACTOR ATF-4"/>
    <property type="match status" value="1"/>
</dbReference>
<name>A0A9D3QII9_MEGAT</name>
<dbReference type="GO" id="GO:0042981">
    <property type="term" value="P:regulation of apoptotic process"/>
    <property type="evidence" value="ECO:0007669"/>
    <property type="project" value="UniProtKB-ARBA"/>
</dbReference>
<dbReference type="PROSITE" id="PS50217">
    <property type="entry name" value="BZIP"/>
    <property type="match status" value="1"/>
</dbReference>
<reference evidence="14" key="1">
    <citation type="submission" date="2021-01" db="EMBL/GenBank/DDBJ databases">
        <authorList>
            <person name="Zahm M."/>
            <person name="Roques C."/>
            <person name="Cabau C."/>
            <person name="Klopp C."/>
            <person name="Donnadieu C."/>
            <person name="Jouanno E."/>
            <person name="Lampietro C."/>
            <person name="Louis A."/>
            <person name="Herpin A."/>
            <person name="Echchiki A."/>
            <person name="Berthelot C."/>
            <person name="Parey E."/>
            <person name="Roest-Crollius H."/>
            <person name="Braasch I."/>
            <person name="Postlethwait J."/>
            <person name="Bobe J."/>
            <person name="Montfort J."/>
            <person name="Bouchez O."/>
            <person name="Begum T."/>
            <person name="Mejri S."/>
            <person name="Adams A."/>
            <person name="Chen W.-J."/>
            <person name="Guiguen Y."/>
        </authorList>
    </citation>
    <scope>NUCLEOTIDE SEQUENCE</scope>
    <source>
        <strain evidence="14">YG-15Mar2019-1</strain>
        <tissue evidence="14">Brain</tissue>
    </source>
</reference>
<keyword evidence="7" id="KW-0238">DNA-binding</keyword>
<comment type="caution">
    <text evidence="14">The sequence shown here is derived from an EMBL/GenBank/DDBJ whole genome shotgun (WGS) entry which is preliminary data.</text>
</comment>
<dbReference type="SMART" id="SM00338">
    <property type="entry name" value="BRLZ"/>
    <property type="match status" value="1"/>
</dbReference>
<evidence type="ECO:0000256" key="5">
    <source>
        <dbReference type="ARBA" id="ARBA00023015"/>
    </source>
</evidence>
<feature type="region of interest" description="Disordered" evidence="12">
    <location>
        <begin position="235"/>
        <end position="335"/>
    </location>
</feature>
<dbReference type="AlphaFoldDB" id="A0A9D3QII9"/>
<sequence>MASLEATLSTAAVDSVIEPFDSLSPADPSLLYPQQPGVLQSLSLWQIRLISGHAGVELPPVPWLSASEVLDVSISPDSGKEDAFAGMDWMAEDLDLSEFDLDSLMGSCDSDEPPSSPEDLIASLESHMDLELDPLQFNTTIAPQEELAVPLPDLPPHPSPPLPESQQELEIKSEPASPVPSPSSLPPPSPAFTLELGSEVDVPENEKITPGIVLSLSPSHIVLLLTPKEELSAVPTALPAGSDDHSDSDSGIGSISGSPPHSSCSTPPPTGSSRSKPYSILSKSKPALEATAAPGRVKSVSGTPKVVEKKLKKMEQNKTAATRYRQKKRAEQEGLNTECTRLEQRNQELVEKADSISKEIQYLKDLIEEVRTAKSRKKLRQEQP</sequence>
<dbReference type="Pfam" id="PF00170">
    <property type="entry name" value="bZIP_1"/>
    <property type="match status" value="1"/>
</dbReference>
<keyword evidence="8" id="KW-0010">Activator</keyword>
<dbReference type="GO" id="GO:1990589">
    <property type="term" value="C:ATF4-CREB1 transcription factor complex"/>
    <property type="evidence" value="ECO:0007669"/>
    <property type="project" value="TreeGrafter"/>
</dbReference>
<dbReference type="CDD" id="cd14692">
    <property type="entry name" value="bZIP_ATF4"/>
    <property type="match status" value="1"/>
</dbReference>
<dbReference type="GO" id="GO:0000977">
    <property type="term" value="F:RNA polymerase II transcription regulatory region sequence-specific DNA binding"/>
    <property type="evidence" value="ECO:0007669"/>
    <property type="project" value="TreeGrafter"/>
</dbReference>
<dbReference type="FunFam" id="1.20.5.170:FF:000021">
    <property type="entry name" value="Cyclic AMP-dependent transcription factor ATF-4"/>
    <property type="match status" value="1"/>
</dbReference>
<feature type="compositionally biased region" description="Pro residues" evidence="12">
    <location>
        <begin position="152"/>
        <end position="163"/>
    </location>
</feature>
<dbReference type="GO" id="GO:1990590">
    <property type="term" value="C:ATF1-ATF4 transcription factor complex"/>
    <property type="evidence" value="ECO:0007669"/>
    <property type="project" value="TreeGrafter"/>
</dbReference>
<keyword evidence="4" id="KW-0678">Repressor</keyword>
<evidence type="ECO:0000256" key="11">
    <source>
        <dbReference type="ARBA" id="ARBA00032136"/>
    </source>
</evidence>
<keyword evidence="9" id="KW-0804">Transcription</keyword>
<evidence type="ECO:0000256" key="10">
    <source>
        <dbReference type="ARBA" id="ARBA00023242"/>
    </source>
</evidence>
<evidence type="ECO:0000313" key="14">
    <source>
        <dbReference type="EMBL" id="KAG7491489.1"/>
    </source>
</evidence>
<dbReference type="Gene3D" id="1.20.5.170">
    <property type="match status" value="1"/>
</dbReference>
<evidence type="ECO:0000256" key="9">
    <source>
        <dbReference type="ARBA" id="ARBA00023163"/>
    </source>
</evidence>
<evidence type="ECO:0000256" key="7">
    <source>
        <dbReference type="ARBA" id="ARBA00023125"/>
    </source>
</evidence>
<feature type="compositionally biased region" description="Basic and acidic residues" evidence="12">
    <location>
        <begin position="306"/>
        <end position="316"/>
    </location>
</feature>
<evidence type="ECO:0000256" key="12">
    <source>
        <dbReference type="SAM" id="MobiDB-lite"/>
    </source>
</evidence>
<dbReference type="InterPro" id="IPR046347">
    <property type="entry name" value="bZIP_sf"/>
</dbReference>
<protein>
    <recommendedName>
        <fullName evidence="3">Cyclic AMP-dependent transcription factor ATF-4</fullName>
    </recommendedName>
    <alternativeName>
        <fullName evidence="11">Activating transcription factor 4</fullName>
    </alternativeName>
</protein>
<keyword evidence="10" id="KW-0539">Nucleus</keyword>
<evidence type="ECO:0000313" key="15">
    <source>
        <dbReference type="Proteomes" id="UP001046870"/>
    </source>
</evidence>
<gene>
    <name evidence="14" type="ORF">MATL_G00004050</name>
</gene>
<feature type="region of interest" description="Disordered" evidence="12">
    <location>
        <begin position="149"/>
        <end position="198"/>
    </location>
</feature>
<evidence type="ECO:0000256" key="4">
    <source>
        <dbReference type="ARBA" id="ARBA00022491"/>
    </source>
</evidence>
<evidence type="ECO:0000256" key="8">
    <source>
        <dbReference type="ARBA" id="ARBA00023159"/>
    </source>
</evidence>
<evidence type="ECO:0000259" key="13">
    <source>
        <dbReference type="PROSITE" id="PS50217"/>
    </source>
</evidence>
<evidence type="ECO:0000256" key="6">
    <source>
        <dbReference type="ARBA" id="ARBA00023108"/>
    </source>
</evidence>
<dbReference type="InterPro" id="IPR004827">
    <property type="entry name" value="bZIP"/>
</dbReference>
<dbReference type="Proteomes" id="UP001046870">
    <property type="component" value="Chromosome 1"/>
</dbReference>
<comment type="subcellular location">
    <subcellularLocation>
        <location evidence="1">Nucleus</location>
    </subcellularLocation>
</comment>
<dbReference type="EMBL" id="JAFDVH010000001">
    <property type="protein sequence ID" value="KAG7491489.1"/>
    <property type="molecule type" value="Genomic_DNA"/>
</dbReference>
<evidence type="ECO:0000256" key="2">
    <source>
        <dbReference type="ARBA" id="ARBA00007163"/>
    </source>
</evidence>
<feature type="compositionally biased region" description="Low complexity" evidence="12">
    <location>
        <begin position="249"/>
        <end position="265"/>
    </location>
</feature>
<dbReference type="PROSITE" id="PS00036">
    <property type="entry name" value="BZIP_BASIC"/>
    <property type="match status" value="1"/>
</dbReference>
<dbReference type="GO" id="GO:0048511">
    <property type="term" value="P:rhythmic process"/>
    <property type="evidence" value="ECO:0007669"/>
    <property type="project" value="UniProtKB-KW"/>
</dbReference>
<keyword evidence="5" id="KW-0805">Transcription regulation</keyword>
<organism evidence="14 15">
    <name type="scientific">Megalops atlanticus</name>
    <name type="common">Tarpon</name>
    <name type="synonym">Clupea gigantea</name>
    <dbReference type="NCBI Taxonomy" id="7932"/>
    <lineage>
        <taxon>Eukaryota</taxon>
        <taxon>Metazoa</taxon>
        <taxon>Chordata</taxon>
        <taxon>Craniata</taxon>
        <taxon>Vertebrata</taxon>
        <taxon>Euteleostomi</taxon>
        <taxon>Actinopterygii</taxon>
        <taxon>Neopterygii</taxon>
        <taxon>Teleostei</taxon>
        <taxon>Elopiformes</taxon>
        <taxon>Megalopidae</taxon>
        <taxon>Megalops</taxon>
    </lineage>
</organism>
<evidence type="ECO:0000256" key="3">
    <source>
        <dbReference type="ARBA" id="ARBA00018846"/>
    </source>
</evidence>
<keyword evidence="6" id="KW-0090">Biological rhythms</keyword>
<dbReference type="PANTHER" id="PTHR13044">
    <property type="entry name" value="ACTIVATING TRANSCRIPTION FACTOR ATF 4/5"/>
    <property type="match status" value="1"/>
</dbReference>